<dbReference type="RefSeq" id="XP_038736009.1">
    <property type="nucleotide sequence ID" value="XM_038872803.1"/>
</dbReference>
<feature type="compositionally biased region" description="Basic and acidic residues" evidence="1">
    <location>
        <begin position="440"/>
        <end position="453"/>
    </location>
</feature>
<name>A0A9P5IQU6_9HELO</name>
<feature type="compositionally biased region" description="Basic and acidic residues" evidence="1">
    <location>
        <begin position="52"/>
        <end position="73"/>
    </location>
</feature>
<feature type="region of interest" description="Disordered" evidence="1">
    <location>
        <begin position="600"/>
        <end position="625"/>
    </location>
</feature>
<reference evidence="2 3" key="1">
    <citation type="journal article" date="2020" name="Genome Biol. Evol.">
        <title>Comparative genomics of Sclerotiniaceae.</title>
        <authorList>
            <person name="Valero Jimenez C.A."/>
            <person name="Steentjes M."/>
            <person name="Scholten O.E."/>
            <person name="Van Kan J.A.L."/>
        </authorList>
    </citation>
    <scope>NUCLEOTIDE SEQUENCE [LARGE SCALE GENOMIC DNA]</scope>
    <source>
        <strain evidence="2 3">MUCL 94</strain>
    </source>
</reference>
<comment type="caution">
    <text evidence="2">The sequence shown here is derived from an EMBL/GenBank/DDBJ whole genome shotgun (WGS) entry which is preliminary data.</text>
</comment>
<keyword evidence="3" id="KW-1185">Reference proteome</keyword>
<feature type="compositionally biased region" description="Polar residues" evidence="1">
    <location>
        <begin position="459"/>
        <end position="471"/>
    </location>
</feature>
<proteinExistence type="predicted"/>
<feature type="compositionally biased region" description="Basic and acidic residues" evidence="1">
    <location>
        <begin position="600"/>
        <end position="609"/>
    </location>
</feature>
<dbReference type="GeneID" id="62145881"/>
<organism evidence="2 3">
    <name type="scientific">Botrytis byssoidea</name>
    <dbReference type="NCBI Taxonomy" id="139641"/>
    <lineage>
        <taxon>Eukaryota</taxon>
        <taxon>Fungi</taxon>
        <taxon>Dikarya</taxon>
        <taxon>Ascomycota</taxon>
        <taxon>Pezizomycotina</taxon>
        <taxon>Leotiomycetes</taxon>
        <taxon>Helotiales</taxon>
        <taxon>Sclerotiniaceae</taxon>
        <taxon>Botrytis</taxon>
    </lineage>
</organism>
<evidence type="ECO:0000313" key="3">
    <source>
        <dbReference type="Proteomes" id="UP000710849"/>
    </source>
</evidence>
<feature type="region of interest" description="Disordered" evidence="1">
    <location>
        <begin position="1"/>
        <end position="79"/>
    </location>
</feature>
<gene>
    <name evidence="2" type="ORF">EAE97_002292</name>
</gene>
<dbReference type="Proteomes" id="UP000710849">
    <property type="component" value="Unassembled WGS sequence"/>
</dbReference>
<dbReference type="AlphaFoldDB" id="A0A9P5IQU6"/>
<protein>
    <submittedName>
        <fullName evidence="2">Uncharacterized protein</fullName>
    </submittedName>
</protein>
<evidence type="ECO:0000256" key="1">
    <source>
        <dbReference type="SAM" id="MobiDB-lite"/>
    </source>
</evidence>
<evidence type="ECO:0000313" key="2">
    <source>
        <dbReference type="EMBL" id="KAF7950740.1"/>
    </source>
</evidence>
<feature type="region of interest" description="Disordered" evidence="1">
    <location>
        <begin position="440"/>
        <end position="471"/>
    </location>
</feature>
<accession>A0A9P5IQU6</accession>
<sequence length="625" mass="70182">MVPPKNNQAPKKGNEEESWRIRTPASAGPNVGSAKKPNVRKGSKGTSSSSRVSEDLILFKEDSTRPVSGRDRPSGPYFSQRNRSKKVIVVIHPIESTDSIEESTTPILFDKLSANFDLSSQVPKLIIHMDEYAISFHVHNFTLASADSTVQTPDDCLFKHLTFGGKNPANWSIADIQSAFADVLDTPGLTFDQAVELYKFGRGVLNEKSDDNVNEKAGAGFFALNFILKGRISPRRLRDGCTPNNDSEVRALKLQITLKKSNFVFTLVRNFGNFSDDLDAYWKHRVAVCSQQGLWLIFNGHVTETLGRRFKDWYTNPTKFLPHEPWMAEIPAERSENGIQRYVTHNARNNFGSMTEWEIVFSTAVIHDVAASIKLNEQYYHWDRTYEAIVRYVKNDYVQLGFDIPSDGELPFPSITGGTRFLVRYGRCVTAEDSIADLENHKDKIEADETSKVEDDEASSGTTDITNSQEIIETNVPEQNKGEQVIYGSSEGKVAVQDVVIDGINSIEWTAQVLVAEKNKQFVISFIMPHGKQRKFHVGSKVDVQLKVLNNHLAMTRQLKAIGMIAENKAKDDTYGRILQRFILGEGMADVKDDIEDHLRSQRSNESEKANPSPQNVLSKKESTK</sequence>
<dbReference type="EMBL" id="RCSW01000004">
    <property type="protein sequence ID" value="KAF7950740.1"/>
    <property type="molecule type" value="Genomic_DNA"/>
</dbReference>